<comment type="caution">
    <text evidence="2">The sequence shown here is derived from an EMBL/GenBank/DDBJ whole genome shotgun (WGS) entry which is preliminary data.</text>
</comment>
<keyword evidence="1" id="KW-0812">Transmembrane</keyword>
<feature type="transmembrane region" description="Helical" evidence="1">
    <location>
        <begin position="104"/>
        <end position="130"/>
    </location>
</feature>
<organism evidence="2 3">
    <name type="scientific">Actinomadura pelletieri DSM 43383</name>
    <dbReference type="NCBI Taxonomy" id="1120940"/>
    <lineage>
        <taxon>Bacteria</taxon>
        <taxon>Bacillati</taxon>
        <taxon>Actinomycetota</taxon>
        <taxon>Actinomycetes</taxon>
        <taxon>Streptosporangiales</taxon>
        <taxon>Thermomonosporaceae</taxon>
        <taxon>Actinomadura</taxon>
    </lineage>
</organism>
<feature type="transmembrane region" description="Helical" evidence="1">
    <location>
        <begin position="34"/>
        <end position="53"/>
    </location>
</feature>
<feature type="transmembrane region" description="Helical" evidence="1">
    <location>
        <begin position="242"/>
        <end position="262"/>
    </location>
</feature>
<reference evidence="2 3" key="1">
    <citation type="submission" date="2018-10" db="EMBL/GenBank/DDBJ databases">
        <title>Genomic Encyclopedia of Archaeal and Bacterial Type Strains, Phase II (KMG-II): from individual species to whole genera.</title>
        <authorList>
            <person name="Goeker M."/>
        </authorList>
    </citation>
    <scope>NUCLEOTIDE SEQUENCE [LARGE SCALE GENOMIC DNA]</scope>
    <source>
        <strain evidence="2 3">DSM 43383</strain>
    </source>
</reference>
<feature type="transmembrane region" description="Helical" evidence="1">
    <location>
        <begin position="311"/>
        <end position="334"/>
    </location>
</feature>
<feature type="transmembrane region" description="Helical" evidence="1">
    <location>
        <begin position="73"/>
        <end position="97"/>
    </location>
</feature>
<accession>A0A495QPV3</accession>
<name>A0A495QPV3_9ACTN</name>
<evidence type="ECO:0000313" key="2">
    <source>
        <dbReference type="EMBL" id="RKS74912.1"/>
    </source>
</evidence>
<feature type="transmembrane region" description="Helical" evidence="1">
    <location>
        <begin position="271"/>
        <end position="291"/>
    </location>
</feature>
<keyword evidence="1" id="KW-0472">Membrane</keyword>
<keyword evidence="3" id="KW-1185">Reference proteome</keyword>
<dbReference type="EMBL" id="RBWU01000003">
    <property type="protein sequence ID" value="RKS74912.1"/>
    <property type="molecule type" value="Genomic_DNA"/>
</dbReference>
<feature type="transmembrane region" description="Helical" evidence="1">
    <location>
        <begin position="196"/>
        <end position="222"/>
    </location>
</feature>
<evidence type="ECO:0000313" key="3">
    <source>
        <dbReference type="Proteomes" id="UP000274601"/>
    </source>
</evidence>
<dbReference type="Proteomes" id="UP000274601">
    <property type="component" value="Unassembled WGS sequence"/>
</dbReference>
<keyword evidence="1" id="KW-1133">Transmembrane helix</keyword>
<protein>
    <submittedName>
        <fullName evidence="2">Uncharacterized protein</fullName>
    </submittedName>
</protein>
<dbReference type="AlphaFoldDB" id="A0A495QPV3"/>
<proteinExistence type="predicted"/>
<sequence length="351" mass="36916">MARGSPRHLLGMTVSVLNRWASTARREPGRLRPAVCAVTVAACVPYLTIKLAWLSGSTVGWNDVEAAKSSALYVGNAITMGMDAVAVLVALAFTFPWGRRVPAWLVLTPIWIGAGLLAPIGLAVPIGVTVQTLYSDEPLTQSGAGDELQTWVYGVVYTGFTVQGVGLLVAFLLYARDRWPDVFTVRTRDVARGATHGLQVLMARTAGVFAAVFAAVQFYWALGGTAGIRAEELARRGPAHQTIDGVTGLMAVVGAVALLLIVQRGRRPARFVGPLAGAWIGTGATFTWSLYELITVLSRPEFLDSSSTSALNLTVLCGLLAGLLMGVTGAVLLAERGANAQSARPTASSAP</sequence>
<evidence type="ECO:0000256" key="1">
    <source>
        <dbReference type="SAM" id="Phobius"/>
    </source>
</evidence>
<gene>
    <name evidence="2" type="ORF">BZB76_3435</name>
</gene>
<feature type="transmembrane region" description="Helical" evidence="1">
    <location>
        <begin position="150"/>
        <end position="175"/>
    </location>
</feature>